<accession>A0A9D1Q8C5</accession>
<dbReference type="PANTHER" id="PTHR30007:SF1">
    <property type="entry name" value="BLR1914 PROTEIN"/>
    <property type="match status" value="1"/>
</dbReference>
<dbReference type="PANTHER" id="PTHR30007">
    <property type="entry name" value="PHP DOMAIN PROTEIN"/>
    <property type="match status" value="1"/>
</dbReference>
<evidence type="ECO:0000256" key="1">
    <source>
        <dbReference type="SAM" id="Phobius"/>
    </source>
</evidence>
<organism evidence="3 4">
    <name type="scientific">Candidatus Faecalibacterium intestinigallinarum</name>
    <dbReference type="NCBI Taxonomy" id="2838581"/>
    <lineage>
        <taxon>Bacteria</taxon>
        <taxon>Bacillati</taxon>
        <taxon>Bacillota</taxon>
        <taxon>Clostridia</taxon>
        <taxon>Eubacteriales</taxon>
        <taxon>Oscillospiraceae</taxon>
        <taxon>Faecalibacterium</taxon>
    </lineage>
</organism>
<keyword evidence="1" id="KW-0812">Transmembrane</keyword>
<dbReference type="AlphaFoldDB" id="A0A9D1Q8C5"/>
<feature type="domain" description="Transposase IS4-like" evidence="2">
    <location>
        <begin position="14"/>
        <end position="140"/>
    </location>
</feature>
<dbReference type="GO" id="GO:0003677">
    <property type="term" value="F:DNA binding"/>
    <property type="evidence" value="ECO:0007669"/>
    <property type="project" value="InterPro"/>
</dbReference>
<dbReference type="GO" id="GO:0006313">
    <property type="term" value="P:DNA transposition"/>
    <property type="evidence" value="ECO:0007669"/>
    <property type="project" value="InterPro"/>
</dbReference>
<keyword evidence="1" id="KW-1133">Transmembrane helix</keyword>
<reference evidence="3" key="2">
    <citation type="submission" date="2021-04" db="EMBL/GenBank/DDBJ databases">
        <authorList>
            <person name="Gilroy R."/>
        </authorList>
    </citation>
    <scope>NUCLEOTIDE SEQUENCE</scope>
    <source>
        <strain evidence="3">ChiHcolR34-3080</strain>
    </source>
</reference>
<name>A0A9D1Q8C5_9FIRM</name>
<dbReference type="GO" id="GO:0004803">
    <property type="term" value="F:transposase activity"/>
    <property type="evidence" value="ECO:0007669"/>
    <property type="project" value="InterPro"/>
</dbReference>
<evidence type="ECO:0000313" key="4">
    <source>
        <dbReference type="Proteomes" id="UP000823933"/>
    </source>
</evidence>
<gene>
    <name evidence="3" type="ORF">H9890_00130</name>
</gene>
<comment type="caution">
    <text evidence="3">The sequence shown here is derived from an EMBL/GenBank/DDBJ whole genome shotgun (WGS) entry which is preliminary data.</text>
</comment>
<dbReference type="Proteomes" id="UP000823933">
    <property type="component" value="Unassembled WGS sequence"/>
</dbReference>
<proteinExistence type="predicted"/>
<evidence type="ECO:0000259" key="2">
    <source>
        <dbReference type="Pfam" id="PF01609"/>
    </source>
</evidence>
<dbReference type="EMBL" id="DXHQ01000002">
    <property type="protein sequence ID" value="HIW07798.1"/>
    <property type="molecule type" value="Genomic_DNA"/>
</dbReference>
<dbReference type="InterPro" id="IPR002559">
    <property type="entry name" value="Transposase_11"/>
</dbReference>
<dbReference type="Pfam" id="PF01609">
    <property type="entry name" value="DDE_Tnp_1"/>
    <property type="match status" value="1"/>
</dbReference>
<evidence type="ECO:0000313" key="3">
    <source>
        <dbReference type="EMBL" id="HIW07798.1"/>
    </source>
</evidence>
<keyword evidence="1" id="KW-0472">Membrane</keyword>
<feature type="transmembrane region" description="Helical" evidence="1">
    <location>
        <begin position="127"/>
        <end position="146"/>
    </location>
</feature>
<reference evidence="3" key="1">
    <citation type="journal article" date="2021" name="PeerJ">
        <title>Extensive microbial diversity within the chicken gut microbiome revealed by metagenomics and culture.</title>
        <authorList>
            <person name="Gilroy R."/>
            <person name="Ravi A."/>
            <person name="Getino M."/>
            <person name="Pursley I."/>
            <person name="Horton D.L."/>
            <person name="Alikhan N.F."/>
            <person name="Baker D."/>
            <person name="Gharbi K."/>
            <person name="Hall N."/>
            <person name="Watson M."/>
            <person name="Adriaenssens E.M."/>
            <person name="Foster-Nyarko E."/>
            <person name="Jarju S."/>
            <person name="Secka A."/>
            <person name="Antonio M."/>
            <person name="Oren A."/>
            <person name="Chaudhuri R.R."/>
            <person name="La Ragione R."/>
            <person name="Hildebrand F."/>
            <person name="Pallen M.J."/>
        </authorList>
    </citation>
    <scope>NUCLEOTIDE SEQUENCE</scope>
    <source>
        <strain evidence="3">ChiHcolR34-3080</strain>
    </source>
</reference>
<sequence length="148" mass="17007">MKQDACIGRTRGGKNTKIHALVNREGIPVCLSLSAGNRSDCDEAIPLLQQFGKIKGSNILGDRAYGAKKIRLYLTERGARYTIPPTKKLLHPWKYDRQTYKRRNVIERCFCRLKDFRRISTRYDKRADSFQAFLFLAASAVIFSILHI</sequence>
<dbReference type="NCBIfam" id="NF033580">
    <property type="entry name" value="transpos_IS5_3"/>
    <property type="match status" value="1"/>
</dbReference>
<protein>
    <submittedName>
        <fullName evidence="3">IS5 family transposase</fullName>
    </submittedName>
</protein>